<dbReference type="InterPro" id="IPR051552">
    <property type="entry name" value="HptR"/>
</dbReference>
<protein>
    <submittedName>
        <fullName evidence="11">Response regulator</fullName>
    </submittedName>
</protein>
<dbReference type="Pfam" id="PF00072">
    <property type="entry name" value="Response_reg"/>
    <property type="match status" value="1"/>
</dbReference>
<feature type="domain" description="Response regulatory" evidence="10">
    <location>
        <begin position="3"/>
        <end position="120"/>
    </location>
</feature>
<gene>
    <name evidence="11" type="ORF">E2980_02355</name>
</gene>
<proteinExistence type="predicted"/>
<comment type="subcellular location">
    <subcellularLocation>
        <location evidence="1">Cytoplasm</location>
    </subcellularLocation>
</comment>
<dbReference type="RefSeq" id="WP_135150527.1">
    <property type="nucleotide sequence ID" value="NZ_SOMN01000002.1"/>
</dbReference>
<dbReference type="Gene3D" id="3.40.50.2300">
    <property type="match status" value="1"/>
</dbReference>
<dbReference type="InterPro" id="IPR009057">
    <property type="entry name" value="Homeodomain-like_sf"/>
</dbReference>
<dbReference type="Proteomes" id="UP000297900">
    <property type="component" value="Unassembled WGS sequence"/>
</dbReference>
<dbReference type="Pfam" id="PF17853">
    <property type="entry name" value="GGDEF_2"/>
    <property type="match status" value="1"/>
</dbReference>
<keyword evidence="3 8" id="KW-0597">Phosphoprotein</keyword>
<keyword evidence="2" id="KW-0963">Cytoplasm</keyword>
<dbReference type="PRINTS" id="PR00032">
    <property type="entry name" value="HTHARAC"/>
</dbReference>
<dbReference type="InterPro" id="IPR041522">
    <property type="entry name" value="CdaR_GGDEF"/>
</dbReference>
<dbReference type="SUPFAM" id="SSF52172">
    <property type="entry name" value="CheY-like"/>
    <property type="match status" value="1"/>
</dbReference>
<evidence type="ECO:0000259" key="9">
    <source>
        <dbReference type="PROSITE" id="PS01124"/>
    </source>
</evidence>
<comment type="caution">
    <text evidence="11">The sequence shown here is derived from an EMBL/GenBank/DDBJ whole genome shotgun (WGS) entry which is preliminary data.</text>
</comment>
<dbReference type="PROSITE" id="PS50110">
    <property type="entry name" value="RESPONSE_REGULATORY"/>
    <property type="match status" value="1"/>
</dbReference>
<dbReference type="SMART" id="SM00342">
    <property type="entry name" value="HTH_ARAC"/>
    <property type="match status" value="1"/>
</dbReference>
<dbReference type="GO" id="GO:0005737">
    <property type="term" value="C:cytoplasm"/>
    <property type="evidence" value="ECO:0007669"/>
    <property type="project" value="UniProtKB-SubCell"/>
</dbReference>
<dbReference type="InterPro" id="IPR018060">
    <property type="entry name" value="HTH_AraC"/>
</dbReference>
<dbReference type="Pfam" id="PF12833">
    <property type="entry name" value="HTH_18"/>
    <property type="match status" value="1"/>
</dbReference>
<evidence type="ECO:0000256" key="3">
    <source>
        <dbReference type="ARBA" id="ARBA00022553"/>
    </source>
</evidence>
<evidence type="ECO:0000256" key="4">
    <source>
        <dbReference type="ARBA" id="ARBA00023012"/>
    </source>
</evidence>
<evidence type="ECO:0000256" key="6">
    <source>
        <dbReference type="ARBA" id="ARBA00023125"/>
    </source>
</evidence>
<dbReference type="SMART" id="SM00448">
    <property type="entry name" value="REC"/>
    <property type="match status" value="1"/>
</dbReference>
<dbReference type="SUPFAM" id="SSF46689">
    <property type="entry name" value="Homeodomain-like"/>
    <property type="match status" value="2"/>
</dbReference>
<name>A0A4Y8M4Q5_9BACL</name>
<keyword evidence="4" id="KW-0902">Two-component regulatory system</keyword>
<dbReference type="AlphaFoldDB" id="A0A4Y8M4Q5"/>
<dbReference type="InterPro" id="IPR020449">
    <property type="entry name" value="Tscrpt_reg_AraC-type_HTH"/>
</dbReference>
<organism evidence="11 12">
    <name type="scientific">Cohnella luojiensis</name>
    <dbReference type="NCBI Taxonomy" id="652876"/>
    <lineage>
        <taxon>Bacteria</taxon>
        <taxon>Bacillati</taxon>
        <taxon>Bacillota</taxon>
        <taxon>Bacilli</taxon>
        <taxon>Bacillales</taxon>
        <taxon>Paenibacillaceae</taxon>
        <taxon>Cohnella</taxon>
    </lineage>
</organism>
<feature type="modified residue" description="4-aspartylphosphate" evidence="8">
    <location>
        <position position="55"/>
    </location>
</feature>
<accession>A0A4Y8M4Q5</accession>
<evidence type="ECO:0000256" key="8">
    <source>
        <dbReference type="PROSITE-ProRule" id="PRU00169"/>
    </source>
</evidence>
<reference evidence="11 12" key="1">
    <citation type="submission" date="2019-03" db="EMBL/GenBank/DDBJ databases">
        <title>Cohnella endophytica sp. nov., a novel endophytic bacterium isolated from bark of Sonneratia apetala.</title>
        <authorList>
            <person name="Tuo L."/>
        </authorList>
    </citation>
    <scope>NUCLEOTIDE SEQUENCE [LARGE SCALE GENOMIC DNA]</scope>
    <source>
        <strain evidence="11 12">CCTCC AB 208254</strain>
    </source>
</reference>
<keyword evidence="5" id="KW-0805">Transcription regulation</keyword>
<dbReference type="CDD" id="cd17536">
    <property type="entry name" value="REC_YesN-like"/>
    <property type="match status" value="1"/>
</dbReference>
<dbReference type="EMBL" id="SOMN01000002">
    <property type="protein sequence ID" value="TFE30646.1"/>
    <property type="molecule type" value="Genomic_DNA"/>
</dbReference>
<dbReference type="GO" id="GO:0000160">
    <property type="term" value="P:phosphorelay signal transduction system"/>
    <property type="evidence" value="ECO:0007669"/>
    <property type="project" value="UniProtKB-KW"/>
</dbReference>
<evidence type="ECO:0000259" key="10">
    <source>
        <dbReference type="PROSITE" id="PS50110"/>
    </source>
</evidence>
<dbReference type="InterPro" id="IPR001789">
    <property type="entry name" value="Sig_transdc_resp-reg_receiver"/>
</dbReference>
<dbReference type="Gene3D" id="1.10.10.60">
    <property type="entry name" value="Homeodomain-like"/>
    <property type="match status" value="2"/>
</dbReference>
<dbReference type="GO" id="GO:0003700">
    <property type="term" value="F:DNA-binding transcription factor activity"/>
    <property type="evidence" value="ECO:0007669"/>
    <property type="project" value="InterPro"/>
</dbReference>
<evidence type="ECO:0000256" key="1">
    <source>
        <dbReference type="ARBA" id="ARBA00004496"/>
    </source>
</evidence>
<keyword evidence="7" id="KW-0804">Transcription</keyword>
<keyword evidence="12" id="KW-1185">Reference proteome</keyword>
<evidence type="ECO:0000256" key="5">
    <source>
        <dbReference type="ARBA" id="ARBA00023015"/>
    </source>
</evidence>
<evidence type="ECO:0000256" key="2">
    <source>
        <dbReference type="ARBA" id="ARBA00022490"/>
    </source>
</evidence>
<dbReference type="PROSITE" id="PS01124">
    <property type="entry name" value="HTH_ARAC_FAMILY_2"/>
    <property type="match status" value="1"/>
</dbReference>
<dbReference type="InterPro" id="IPR011006">
    <property type="entry name" value="CheY-like_superfamily"/>
</dbReference>
<sequence>MYKVILIDDEDEVREGMKYKTQWAECGFELVGDFENGRDAWDAMESLKPDAVITDICMPFMDGLELTRRIFENCSEVKVVIVTGYEDFDYAKRAIKLKVNDYLLKPLNSQEFTSFLKRMKVELDEDRFRRDDLSRLQSQLHQSLPLLKEQFLEKLATGSMGQEEREFGMENYRLRLAGPAYVALIGDLDENQGDGPKLSDADRELHRFGVYNIMQEIIEKEHGGIVFRTREHKIAAFYSAPHDQLALQSQTLAKHVRHSVEKYLKRTISIGIGRPCEETRRLPQTFQEALSALDYRFMLGANQTLSIQDVEFGSAADVSVHDNDWEKRMVSAMRTGSKSCVSKALQTGFDDLRTSGTTADKGYGVIHKLLVALMNWISETGLNQESGIEDEVFAQIQAMKTLDAIQTRLEQECDRILTDLSAKRSNVTLTQMRQAEKFIQDNYMNEELSLNDVCNHLYMSISYFSTLFKQHTGVTFIEYVTRTRIEQAKQLLAVTSHKTYEIAQRVGYGDPHYFSVIFKRQTGTTPKEYRTLHKGIS</sequence>
<dbReference type="GO" id="GO:0043565">
    <property type="term" value="F:sequence-specific DNA binding"/>
    <property type="evidence" value="ECO:0007669"/>
    <property type="project" value="InterPro"/>
</dbReference>
<evidence type="ECO:0000256" key="7">
    <source>
        <dbReference type="ARBA" id="ARBA00023163"/>
    </source>
</evidence>
<evidence type="ECO:0000313" key="11">
    <source>
        <dbReference type="EMBL" id="TFE30646.1"/>
    </source>
</evidence>
<dbReference type="PANTHER" id="PTHR42713:SF3">
    <property type="entry name" value="TRANSCRIPTIONAL REGULATORY PROTEIN HPTR"/>
    <property type="match status" value="1"/>
</dbReference>
<evidence type="ECO:0000313" key="12">
    <source>
        <dbReference type="Proteomes" id="UP000297900"/>
    </source>
</evidence>
<dbReference type="OrthoDB" id="9794370at2"/>
<feature type="domain" description="HTH araC/xylS-type" evidence="9">
    <location>
        <begin position="433"/>
        <end position="532"/>
    </location>
</feature>
<dbReference type="PANTHER" id="PTHR42713">
    <property type="entry name" value="HISTIDINE KINASE-RELATED"/>
    <property type="match status" value="1"/>
</dbReference>
<keyword evidence="6" id="KW-0238">DNA-binding</keyword>